<dbReference type="PANTHER" id="PTHR11757">
    <property type="entry name" value="PROTEASE FAMILY S9A OLIGOPEPTIDASE"/>
    <property type="match status" value="1"/>
</dbReference>
<dbReference type="SUPFAM" id="SSF53474">
    <property type="entry name" value="alpha/beta-Hydrolases"/>
    <property type="match status" value="1"/>
</dbReference>
<dbReference type="InterPro" id="IPR029058">
    <property type="entry name" value="AB_hydrolase_fold"/>
</dbReference>
<dbReference type="InterPro" id="IPR051543">
    <property type="entry name" value="Serine_Peptidase_S9A"/>
</dbReference>
<dbReference type="PANTHER" id="PTHR11757:SF19">
    <property type="entry name" value="PROLYL ENDOPEPTIDASE-LIKE"/>
    <property type="match status" value="1"/>
</dbReference>
<proteinExistence type="inferred from homology"/>
<organism evidence="3">
    <name type="scientific">freshwater metagenome</name>
    <dbReference type="NCBI Taxonomy" id="449393"/>
    <lineage>
        <taxon>unclassified sequences</taxon>
        <taxon>metagenomes</taxon>
        <taxon>ecological metagenomes</taxon>
    </lineage>
</organism>
<dbReference type="Gene3D" id="3.40.50.1820">
    <property type="entry name" value="alpha/beta hydrolase"/>
    <property type="match status" value="1"/>
</dbReference>
<reference evidence="3" key="1">
    <citation type="submission" date="2020-05" db="EMBL/GenBank/DDBJ databases">
        <authorList>
            <person name="Chiriac C."/>
            <person name="Salcher M."/>
            <person name="Ghai R."/>
            <person name="Kavagutti S V."/>
        </authorList>
    </citation>
    <scope>NUCLEOTIDE SEQUENCE</scope>
</reference>
<dbReference type="InterPro" id="IPR001375">
    <property type="entry name" value="Peptidase_S9_cat"/>
</dbReference>
<protein>
    <submittedName>
        <fullName evidence="3">Unannotated protein</fullName>
    </submittedName>
</protein>
<dbReference type="EMBL" id="CAFBPC010000131">
    <property type="protein sequence ID" value="CAB5006772.1"/>
    <property type="molecule type" value="Genomic_DNA"/>
</dbReference>
<evidence type="ECO:0000259" key="2">
    <source>
        <dbReference type="Pfam" id="PF00326"/>
    </source>
</evidence>
<feature type="domain" description="Peptidase S9 prolyl oligopeptidase catalytic" evidence="2">
    <location>
        <begin position="2"/>
        <end position="119"/>
    </location>
</feature>
<sequence length="120" mass="13581">MPFVDIVSTMSDPTLPLTITEWEEWGDPREEPFASYMLSYSPYDLDSSAIKAAVYVTAGLNDPRVSYHEPAKWVAKMRHESPERFVLFKCEMGAGPGGPSGRYEQWRDEAKTLVFALQCV</sequence>
<dbReference type="AlphaFoldDB" id="A0A6J7PWD8"/>
<gene>
    <name evidence="3" type="ORF">UFOPK4057_00662</name>
</gene>
<accession>A0A6J7PWD8</accession>
<dbReference type="GO" id="GO:0006508">
    <property type="term" value="P:proteolysis"/>
    <property type="evidence" value="ECO:0007669"/>
    <property type="project" value="InterPro"/>
</dbReference>
<evidence type="ECO:0000256" key="1">
    <source>
        <dbReference type="ARBA" id="ARBA00005228"/>
    </source>
</evidence>
<dbReference type="Pfam" id="PF00326">
    <property type="entry name" value="Peptidase_S9"/>
    <property type="match status" value="1"/>
</dbReference>
<dbReference type="GO" id="GO:0008236">
    <property type="term" value="F:serine-type peptidase activity"/>
    <property type="evidence" value="ECO:0007669"/>
    <property type="project" value="InterPro"/>
</dbReference>
<evidence type="ECO:0000313" key="3">
    <source>
        <dbReference type="EMBL" id="CAB5006772.1"/>
    </source>
</evidence>
<name>A0A6J7PWD8_9ZZZZ</name>
<comment type="similarity">
    <text evidence="1">Belongs to the peptidase S9A family.</text>
</comment>